<feature type="region of interest" description="Disordered" evidence="1">
    <location>
        <begin position="69"/>
        <end position="134"/>
    </location>
</feature>
<dbReference type="AlphaFoldDB" id="A0A2G9TDK2"/>
<dbReference type="SUPFAM" id="SSF57959">
    <property type="entry name" value="Leucine zipper domain"/>
    <property type="match status" value="1"/>
</dbReference>
<gene>
    <name evidence="3" type="ORF">TELCIR_22550</name>
</gene>
<dbReference type="OrthoDB" id="10039716at2759"/>
<proteinExistence type="predicted"/>
<organism evidence="3 4">
    <name type="scientific">Teladorsagia circumcincta</name>
    <name type="common">Brown stomach worm</name>
    <name type="synonym">Ostertagia circumcincta</name>
    <dbReference type="NCBI Taxonomy" id="45464"/>
    <lineage>
        <taxon>Eukaryota</taxon>
        <taxon>Metazoa</taxon>
        <taxon>Ecdysozoa</taxon>
        <taxon>Nematoda</taxon>
        <taxon>Chromadorea</taxon>
        <taxon>Rhabditida</taxon>
        <taxon>Rhabditina</taxon>
        <taxon>Rhabditomorpha</taxon>
        <taxon>Strongyloidea</taxon>
        <taxon>Trichostrongylidae</taxon>
        <taxon>Teladorsagia</taxon>
    </lineage>
</organism>
<evidence type="ECO:0000313" key="4">
    <source>
        <dbReference type="Proteomes" id="UP000230423"/>
    </source>
</evidence>
<dbReference type="InterPro" id="IPR046347">
    <property type="entry name" value="bZIP_sf"/>
</dbReference>
<feature type="region of interest" description="Disordered" evidence="1">
    <location>
        <begin position="142"/>
        <end position="161"/>
    </location>
</feature>
<feature type="compositionally biased region" description="Low complexity" evidence="1">
    <location>
        <begin position="70"/>
        <end position="80"/>
    </location>
</feature>
<evidence type="ECO:0000256" key="1">
    <source>
        <dbReference type="SAM" id="MobiDB-lite"/>
    </source>
</evidence>
<accession>A0A2G9TDK2</accession>
<name>A0A2G9TDK2_TELCI</name>
<evidence type="ECO:0000313" key="3">
    <source>
        <dbReference type="EMBL" id="PIO56056.1"/>
    </source>
</evidence>
<keyword evidence="4" id="KW-1185">Reference proteome</keyword>
<dbReference type="Proteomes" id="UP000230423">
    <property type="component" value="Unassembled WGS sequence"/>
</dbReference>
<reference evidence="3 4" key="1">
    <citation type="submission" date="2015-09" db="EMBL/GenBank/DDBJ databases">
        <title>Draft genome of the parasitic nematode Teladorsagia circumcincta isolate WARC Sus (inbred).</title>
        <authorList>
            <person name="Mitreva M."/>
        </authorList>
    </citation>
    <scope>NUCLEOTIDE SEQUENCE [LARGE SCALE GENOMIC DNA]</scope>
    <source>
        <strain evidence="3 4">S</strain>
    </source>
</reference>
<dbReference type="Gene3D" id="1.20.5.170">
    <property type="match status" value="1"/>
</dbReference>
<dbReference type="GO" id="GO:0003700">
    <property type="term" value="F:DNA-binding transcription factor activity"/>
    <property type="evidence" value="ECO:0007669"/>
    <property type="project" value="InterPro"/>
</dbReference>
<sequence length="195" mass="22578">MNIEDYLEDITHMTGVPVDDLDLDDMELQKCNILYNEGKGAHNYDAYDPFAHSELIVREQLNPDAYLVDSATPTATPSPALTEIKKEPEWENSQPSNSSTRSSKRSTRSVQSVEPYVPTTTARKYRLKSPQERNNISYKVKRQRNNDAVRRSRSKAKQLQMMKEKQLEEALTEVAELKEELRVTKERLSRCRCRQ</sequence>
<dbReference type="Pfam" id="PF07716">
    <property type="entry name" value="bZIP_2"/>
    <property type="match status" value="1"/>
</dbReference>
<dbReference type="InterPro" id="IPR004827">
    <property type="entry name" value="bZIP"/>
</dbReference>
<feature type="domain" description="BZIP" evidence="2">
    <location>
        <begin position="137"/>
        <end position="182"/>
    </location>
</feature>
<feature type="compositionally biased region" description="Low complexity" evidence="1">
    <location>
        <begin position="92"/>
        <end position="101"/>
    </location>
</feature>
<protein>
    <submittedName>
        <fullName evidence="3">Basic region leucine zipper</fullName>
    </submittedName>
</protein>
<evidence type="ECO:0000259" key="2">
    <source>
        <dbReference type="Pfam" id="PF07716"/>
    </source>
</evidence>
<dbReference type="EMBL" id="KZ383129">
    <property type="protein sequence ID" value="PIO56056.1"/>
    <property type="molecule type" value="Genomic_DNA"/>
</dbReference>